<evidence type="ECO:0000256" key="10">
    <source>
        <dbReference type="ARBA" id="ARBA00022777"/>
    </source>
</evidence>
<evidence type="ECO:0000256" key="9">
    <source>
        <dbReference type="ARBA" id="ARBA00022723"/>
    </source>
</evidence>
<feature type="transmembrane region" description="Helical" evidence="16">
    <location>
        <begin position="64"/>
        <end position="81"/>
    </location>
</feature>
<dbReference type="InterPro" id="IPR000014">
    <property type="entry name" value="PAS"/>
</dbReference>
<dbReference type="InterPro" id="IPR003594">
    <property type="entry name" value="HATPase_dom"/>
</dbReference>
<keyword evidence="6" id="KW-0004">4Fe-4S</keyword>
<dbReference type="InterPro" id="IPR004358">
    <property type="entry name" value="Sig_transdc_His_kin-like_C"/>
</dbReference>
<keyword evidence="12" id="KW-0902">Two-component regulatory system</keyword>
<dbReference type="InterPro" id="IPR005467">
    <property type="entry name" value="His_kinase_dom"/>
</dbReference>
<feature type="domain" description="Histidine kinase" evidence="17">
    <location>
        <begin position="282"/>
        <end position="477"/>
    </location>
</feature>
<keyword evidence="16" id="KW-0812">Transmembrane</keyword>
<keyword evidence="11" id="KW-0408">Iron</keyword>
<dbReference type="EC" id="2.7.13.3" evidence="4"/>
<keyword evidence="16" id="KW-0472">Membrane</keyword>
<dbReference type="SUPFAM" id="SSF55785">
    <property type="entry name" value="PYP-like sensor domain (PAS domain)"/>
    <property type="match status" value="1"/>
</dbReference>
<dbReference type="GO" id="GO:0005737">
    <property type="term" value="C:cytoplasm"/>
    <property type="evidence" value="ECO:0007669"/>
    <property type="project" value="UniProtKB-SubCell"/>
</dbReference>
<dbReference type="SMART" id="SM00387">
    <property type="entry name" value="HATPase_c"/>
    <property type="match status" value="1"/>
</dbReference>
<dbReference type="Gene3D" id="3.30.565.10">
    <property type="entry name" value="Histidine kinase-like ATPase, C-terminal domain"/>
    <property type="match status" value="1"/>
</dbReference>
<evidence type="ECO:0000256" key="2">
    <source>
        <dbReference type="ARBA" id="ARBA00001966"/>
    </source>
</evidence>
<keyword evidence="9" id="KW-0479">Metal-binding</keyword>
<evidence type="ECO:0000256" key="13">
    <source>
        <dbReference type="ARBA" id="ARBA00023014"/>
    </source>
</evidence>
<dbReference type="Gene3D" id="1.20.5.1930">
    <property type="match status" value="1"/>
</dbReference>
<dbReference type="Gene3D" id="3.30.450.20">
    <property type="entry name" value="PAS domain"/>
    <property type="match status" value="1"/>
</dbReference>
<evidence type="ECO:0000259" key="17">
    <source>
        <dbReference type="PROSITE" id="PS50109"/>
    </source>
</evidence>
<evidence type="ECO:0000256" key="11">
    <source>
        <dbReference type="ARBA" id="ARBA00023004"/>
    </source>
</evidence>
<dbReference type="GO" id="GO:0016020">
    <property type="term" value="C:membrane"/>
    <property type="evidence" value="ECO:0007669"/>
    <property type="project" value="InterPro"/>
</dbReference>
<dbReference type="InterPro" id="IPR011712">
    <property type="entry name" value="Sig_transdc_His_kin_sub3_dim/P"/>
</dbReference>
<protein>
    <recommendedName>
        <fullName evidence="5">Oxygen sensor histidine kinase NreB</fullName>
        <ecNumber evidence="4">2.7.13.3</ecNumber>
    </recommendedName>
    <alternativeName>
        <fullName evidence="15">Nitrogen regulation protein B</fullName>
    </alternativeName>
</protein>
<dbReference type="InterPro" id="IPR035965">
    <property type="entry name" value="PAS-like_dom_sf"/>
</dbReference>
<dbReference type="AlphaFoldDB" id="A0A238YZZ6"/>
<evidence type="ECO:0000256" key="12">
    <source>
        <dbReference type="ARBA" id="ARBA00023012"/>
    </source>
</evidence>
<keyword evidence="8" id="KW-0808">Transferase</keyword>
<reference evidence="19" key="1">
    <citation type="submission" date="2017-06" db="EMBL/GenBank/DDBJ databases">
        <authorList>
            <person name="Varghese N."/>
            <person name="Submissions S."/>
        </authorList>
    </citation>
    <scope>NUCLEOTIDE SEQUENCE [LARGE SCALE GENOMIC DNA]</scope>
    <source>
        <strain evidence="19">Ca-68</strain>
    </source>
</reference>
<keyword evidence="10" id="KW-0418">Kinase</keyword>
<evidence type="ECO:0000256" key="14">
    <source>
        <dbReference type="ARBA" id="ARBA00024827"/>
    </source>
</evidence>
<evidence type="ECO:0000256" key="7">
    <source>
        <dbReference type="ARBA" id="ARBA00022490"/>
    </source>
</evidence>
<evidence type="ECO:0000256" key="8">
    <source>
        <dbReference type="ARBA" id="ARBA00022679"/>
    </source>
</evidence>
<dbReference type="InterPro" id="IPR036890">
    <property type="entry name" value="HATPase_C_sf"/>
</dbReference>
<name>A0A238YZZ6_9PROT</name>
<evidence type="ECO:0000256" key="5">
    <source>
        <dbReference type="ARBA" id="ARBA00017322"/>
    </source>
</evidence>
<dbReference type="PROSITE" id="PS50109">
    <property type="entry name" value="HIS_KIN"/>
    <property type="match status" value="1"/>
</dbReference>
<dbReference type="Pfam" id="PF07730">
    <property type="entry name" value="HisKA_3"/>
    <property type="match status" value="1"/>
</dbReference>
<evidence type="ECO:0000256" key="16">
    <source>
        <dbReference type="SAM" id="Phobius"/>
    </source>
</evidence>
<keyword evidence="19" id="KW-1185">Reference proteome</keyword>
<evidence type="ECO:0000313" key="19">
    <source>
        <dbReference type="Proteomes" id="UP000198305"/>
    </source>
</evidence>
<dbReference type="Pfam" id="PF02518">
    <property type="entry name" value="HATPase_c"/>
    <property type="match status" value="1"/>
</dbReference>
<dbReference type="GO" id="GO:0046983">
    <property type="term" value="F:protein dimerization activity"/>
    <property type="evidence" value="ECO:0007669"/>
    <property type="project" value="InterPro"/>
</dbReference>
<keyword evidence="7" id="KW-0963">Cytoplasm</keyword>
<evidence type="ECO:0000256" key="1">
    <source>
        <dbReference type="ARBA" id="ARBA00000085"/>
    </source>
</evidence>
<dbReference type="Pfam" id="PF13188">
    <property type="entry name" value="PAS_8"/>
    <property type="match status" value="1"/>
</dbReference>
<organism evidence="18 19">
    <name type="scientific">Methylobacillus rhizosphaerae</name>
    <dbReference type="NCBI Taxonomy" id="551994"/>
    <lineage>
        <taxon>Bacteria</taxon>
        <taxon>Pseudomonadati</taxon>
        <taxon>Pseudomonadota</taxon>
        <taxon>Betaproteobacteria</taxon>
        <taxon>Nitrosomonadales</taxon>
        <taxon>Methylophilaceae</taxon>
        <taxon>Methylobacillus</taxon>
    </lineage>
</organism>
<proteinExistence type="predicted"/>
<keyword evidence="13" id="KW-0411">Iron-sulfur</keyword>
<gene>
    <name evidence="18" type="ORF">SAMN05192560_0980</name>
</gene>
<comment type="function">
    <text evidence="14">Member of the two-component regulatory system NreB/NreC involved in the control of dissimilatory nitrate/nitrite reduction in response to oxygen. NreB functions as a direct oxygen sensor histidine kinase which is autophosphorylated, in the absence of oxygen, probably at the conserved histidine residue, and transfers its phosphate group probably to a conserved aspartate residue of NreC. NreB/NreC activates the expression of the nitrate (narGHJI) and nitrite (nir) reductase operons, as well as the putative nitrate transporter gene narT.</text>
</comment>
<dbReference type="EMBL" id="FZOA01000003">
    <property type="protein sequence ID" value="SNR76745.1"/>
    <property type="molecule type" value="Genomic_DNA"/>
</dbReference>
<comment type="catalytic activity">
    <reaction evidence="1">
        <text>ATP + protein L-histidine = ADP + protein N-phospho-L-histidine.</text>
        <dbReference type="EC" id="2.7.13.3"/>
    </reaction>
</comment>
<accession>A0A238YZZ6</accession>
<keyword evidence="16" id="KW-1133">Transmembrane helix</keyword>
<dbReference type="Proteomes" id="UP000198305">
    <property type="component" value="Unassembled WGS sequence"/>
</dbReference>
<evidence type="ECO:0000313" key="18">
    <source>
        <dbReference type="EMBL" id="SNR76745.1"/>
    </source>
</evidence>
<evidence type="ECO:0000256" key="15">
    <source>
        <dbReference type="ARBA" id="ARBA00030800"/>
    </source>
</evidence>
<dbReference type="GO" id="GO:0051539">
    <property type="term" value="F:4 iron, 4 sulfur cluster binding"/>
    <property type="evidence" value="ECO:0007669"/>
    <property type="project" value="UniProtKB-KW"/>
</dbReference>
<evidence type="ECO:0000256" key="6">
    <source>
        <dbReference type="ARBA" id="ARBA00022485"/>
    </source>
</evidence>
<sequence>MLNNFTHAQNREKVINAGIASDFRKKSLPQDESCLHNARTMSINSPNTAVTPIWSRMSQSSRDILIALFVITSVFLLSATLDLSEKFIEWALTHESLQLDEFPLVLFSAALVSIWFSRRRMREVVSEANRRIAAEHLSIKNQHMFKTLFDQGLCGNFVADLKGHILLCNQAFSTMCGRNEATLNLKDAIGNPWNNLCKKLLTAEKVDIAELVVKRPDGAPWIVAARLTRSISGQEPLDNTIHGFFIDITEQYLAERELAALFKENQALARHAMQVQEEERRHIAREIHDEMGQYLTAIRLELATPPKNDIQLMTAFAQRISSHVEHIQQAVRGLIHQLRPTALDSHGLVEAVQQLVAEWKKQHTEIDCQLSLDQSCHQLPEKTNIVAYRIVQESLTNIARHAHARNVSIKLMRTRGILTDTLTIEIRDDGVGFNPHTPRTGFGLSGMRERVESEGGVFNLHSQGKGVVISASIPLNTALQAIQES</sequence>
<dbReference type="GO" id="GO:0000155">
    <property type="term" value="F:phosphorelay sensor kinase activity"/>
    <property type="evidence" value="ECO:0007669"/>
    <property type="project" value="InterPro"/>
</dbReference>
<dbReference type="CDD" id="cd16917">
    <property type="entry name" value="HATPase_UhpB-NarQ-NarX-like"/>
    <property type="match status" value="1"/>
</dbReference>
<dbReference type="OrthoDB" id="9813412at2"/>
<comment type="cofactor">
    <cofactor evidence="2">
        <name>[4Fe-4S] cluster</name>
        <dbReference type="ChEBI" id="CHEBI:49883"/>
    </cofactor>
</comment>
<dbReference type="GO" id="GO:0046872">
    <property type="term" value="F:metal ion binding"/>
    <property type="evidence" value="ECO:0007669"/>
    <property type="project" value="UniProtKB-KW"/>
</dbReference>
<dbReference type="PANTHER" id="PTHR24421">
    <property type="entry name" value="NITRATE/NITRITE SENSOR PROTEIN NARX-RELATED"/>
    <property type="match status" value="1"/>
</dbReference>
<dbReference type="PRINTS" id="PR00344">
    <property type="entry name" value="BCTRLSENSOR"/>
</dbReference>
<dbReference type="CDD" id="cd00130">
    <property type="entry name" value="PAS"/>
    <property type="match status" value="1"/>
</dbReference>
<evidence type="ECO:0000256" key="3">
    <source>
        <dbReference type="ARBA" id="ARBA00004496"/>
    </source>
</evidence>
<evidence type="ECO:0000256" key="4">
    <source>
        <dbReference type="ARBA" id="ARBA00012438"/>
    </source>
</evidence>
<dbReference type="PANTHER" id="PTHR24421:SF58">
    <property type="entry name" value="SIGNAL TRANSDUCTION HISTIDINE-PROTEIN KINASE_PHOSPHATASE UHPB"/>
    <property type="match status" value="1"/>
</dbReference>
<comment type="subcellular location">
    <subcellularLocation>
        <location evidence="3">Cytoplasm</location>
    </subcellularLocation>
</comment>
<dbReference type="InterPro" id="IPR050482">
    <property type="entry name" value="Sensor_HK_TwoCompSys"/>
</dbReference>
<dbReference type="SUPFAM" id="SSF55874">
    <property type="entry name" value="ATPase domain of HSP90 chaperone/DNA topoisomerase II/histidine kinase"/>
    <property type="match status" value="1"/>
</dbReference>